<dbReference type="PANTHER" id="PTHR45962:SF1">
    <property type="entry name" value="N-FATTY-ACYL-AMINO ACID SYNTHASE_HYDROLASE PM20D1"/>
    <property type="match status" value="1"/>
</dbReference>
<dbReference type="Gene3D" id="3.30.70.360">
    <property type="match status" value="1"/>
</dbReference>
<gene>
    <name evidence="7" type="ORF">IAC73_02530</name>
</gene>
<accession>A0A9D1SW38</accession>
<dbReference type="InterPro" id="IPR002933">
    <property type="entry name" value="Peptidase_M20"/>
</dbReference>
<keyword evidence="5" id="KW-0862">Zinc</keyword>
<evidence type="ECO:0000256" key="4">
    <source>
        <dbReference type="ARBA" id="ARBA00022801"/>
    </source>
</evidence>
<evidence type="ECO:0000256" key="1">
    <source>
        <dbReference type="ARBA" id="ARBA00006247"/>
    </source>
</evidence>
<dbReference type="InterPro" id="IPR036264">
    <property type="entry name" value="Bact_exopeptidase_dim_dom"/>
</dbReference>
<dbReference type="Pfam" id="PF01546">
    <property type="entry name" value="Peptidase_M20"/>
    <property type="match status" value="1"/>
</dbReference>
<reference evidence="7" key="2">
    <citation type="journal article" date="2021" name="PeerJ">
        <title>Extensive microbial diversity within the chicken gut microbiome revealed by metagenomics and culture.</title>
        <authorList>
            <person name="Gilroy R."/>
            <person name="Ravi A."/>
            <person name="Getino M."/>
            <person name="Pursley I."/>
            <person name="Horton D.L."/>
            <person name="Alikhan N.F."/>
            <person name="Baker D."/>
            <person name="Gharbi K."/>
            <person name="Hall N."/>
            <person name="Watson M."/>
            <person name="Adriaenssens E.M."/>
            <person name="Foster-Nyarko E."/>
            <person name="Jarju S."/>
            <person name="Secka A."/>
            <person name="Antonio M."/>
            <person name="Oren A."/>
            <person name="Chaudhuri R.R."/>
            <person name="La Ragione R."/>
            <person name="Hildebrand F."/>
            <person name="Pallen M.J."/>
        </authorList>
    </citation>
    <scope>NUCLEOTIDE SEQUENCE</scope>
    <source>
        <strain evidence="7">10406</strain>
    </source>
</reference>
<keyword evidence="3" id="KW-0479">Metal-binding</keyword>
<dbReference type="Gene3D" id="1.10.150.900">
    <property type="match status" value="1"/>
</dbReference>
<dbReference type="Pfam" id="PF07687">
    <property type="entry name" value="M20_dimer"/>
    <property type="match status" value="1"/>
</dbReference>
<dbReference type="SUPFAM" id="SSF55031">
    <property type="entry name" value="Bacterial exopeptidase dimerisation domain"/>
    <property type="match status" value="1"/>
</dbReference>
<dbReference type="GO" id="GO:0008233">
    <property type="term" value="F:peptidase activity"/>
    <property type="evidence" value="ECO:0007669"/>
    <property type="project" value="UniProtKB-KW"/>
</dbReference>
<dbReference type="PANTHER" id="PTHR45962">
    <property type="entry name" value="N-FATTY-ACYL-AMINO ACID SYNTHASE/HYDROLASE PM20D1"/>
    <property type="match status" value="1"/>
</dbReference>
<dbReference type="GO" id="GO:0046872">
    <property type="term" value="F:metal ion binding"/>
    <property type="evidence" value="ECO:0007669"/>
    <property type="project" value="UniProtKB-KW"/>
</dbReference>
<evidence type="ECO:0000256" key="2">
    <source>
        <dbReference type="ARBA" id="ARBA00022670"/>
    </source>
</evidence>
<dbReference type="Gene3D" id="3.40.630.10">
    <property type="entry name" value="Zn peptidases"/>
    <property type="match status" value="1"/>
</dbReference>
<keyword evidence="4" id="KW-0378">Hydrolase</keyword>
<reference evidence="7" key="1">
    <citation type="submission" date="2020-10" db="EMBL/GenBank/DDBJ databases">
        <authorList>
            <person name="Gilroy R."/>
        </authorList>
    </citation>
    <scope>NUCLEOTIDE SEQUENCE</scope>
    <source>
        <strain evidence="7">10406</strain>
    </source>
</reference>
<evidence type="ECO:0000313" key="8">
    <source>
        <dbReference type="Proteomes" id="UP000886857"/>
    </source>
</evidence>
<dbReference type="InterPro" id="IPR011650">
    <property type="entry name" value="Peptidase_M20_dimer"/>
</dbReference>
<protein>
    <submittedName>
        <fullName evidence="7">M20/M25/M40 family metallo-hydrolase</fullName>
    </submittedName>
</protein>
<dbReference type="SUPFAM" id="SSF53187">
    <property type="entry name" value="Zn-dependent exopeptidases"/>
    <property type="match status" value="1"/>
</dbReference>
<name>A0A9D1SW38_9FIRM</name>
<dbReference type="EMBL" id="DVOE01000035">
    <property type="protein sequence ID" value="HIU98703.1"/>
    <property type="molecule type" value="Genomic_DNA"/>
</dbReference>
<proteinExistence type="inferred from homology"/>
<dbReference type="AlphaFoldDB" id="A0A9D1SW38"/>
<keyword evidence="2" id="KW-0645">Protease</keyword>
<evidence type="ECO:0000256" key="5">
    <source>
        <dbReference type="ARBA" id="ARBA00022833"/>
    </source>
</evidence>
<evidence type="ECO:0000313" key="7">
    <source>
        <dbReference type="EMBL" id="HIU98703.1"/>
    </source>
</evidence>
<evidence type="ECO:0000259" key="6">
    <source>
        <dbReference type="Pfam" id="PF07687"/>
    </source>
</evidence>
<dbReference type="GO" id="GO:0006508">
    <property type="term" value="P:proteolysis"/>
    <property type="evidence" value="ECO:0007669"/>
    <property type="project" value="UniProtKB-KW"/>
</dbReference>
<dbReference type="InterPro" id="IPR047177">
    <property type="entry name" value="Pept_M20A"/>
</dbReference>
<feature type="domain" description="Peptidase M20 dimerisation" evidence="6">
    <location>
        <begin position="193"/>
        <end position="338"/>
    </location>
</feature>
<comment type="caution">
    <text evidence="7">The sequence shown here is derived from an EMBL/GenBank/DDBJ whole genome shotgun (WGS) entry which is preliminary data.</text>
</comment>
<comment type="similarity">
    <text evidence="1">Belongs to the peptidase M20A family.</text>
</comment>
<evidence type="ECO:0000256" key="3">
    <source>
        <dbReference type="ARBA" id="ARBA00022723"/>
    </source>
</evidence>
<sequence length="440" mass="48134">MPDLARAYGESLARLVQVPTVTGSDRQNFVNFRKVLAEEFPAVYRACDVIRPGGEDSDALIFKWKGKSSRRPLVLMAHQDVVPAEGDWKYPPYSGTIADGKVWGRGAMDCKNTLFATMRSVNELIEEGFVPEQDVYLCYSDSEETSGPGARYCRDWLKSAGVTPAVAIDEGGAIVEQAFPGMTKPFAMVGFIEKGYCDVKFVARSKGGHSSSPPKHTPFARLAAFMHYCETHTVFKRRLSEPAREMLVGLSDGLSGALKFVTKHAGLFAPLITAVLPRLTPFGAALTGTTMTFTMAQGSGAPNVIPQEAYVVANLRFAPGDKSTDCVAKLRAIAARYDLETVVMECREHSPEVDTKSADFRYFTDTVRKVFPDIGVSPYLLFGGTDCRTMQTITPCAIRCTPCKLSPEQLASMHAADENVDMSALVGAVQFFKTYIKGYK</sequence>
<dbReference type="Proteomes" id="UP000886857">
    <property type="component" value="Unassembled WGS sequence"/>
</dbReference>
<organism evidence="7 8">
    <name type="scientific">Candidatus Limadaptatus stercoripullorum</name>
    <dbReference type="NCBI Taxonomy" id="2840846"/>
    <lineage>
        <taxon>Bacteria</taxon>
        <taxon>Bacillati</taxon>
        <taxon>Bacillota</taxon>
        <taxon>Clostridia</taxon>
        <taxon>Eubacteriales</taxon>
        <taxon>Candidatus Limadaptatus</taxon>
    </lineage>
</organism>